<evidence type="ECO:0000313" key="2">
    <source>
        <dbReference type="Proteomes" id="UP001597371"/>
    </source>
</evidence>
<protein>
    <submittedName>
        <fullName evidence="1">Glycosyltransferase</fullName>
        <ecNumber evidence="1">2.4.-.-</ecNumber>
    </submittedName>
</protein>
<comment type="caution">
    <text evidence="1">The sequence shown here is derived from an EMBL/GenBank/DDBJ whole genome shotgun (WGS) entry which is preliminary data.</text>
</comment>
<keyword evidence="1" id="KW-0808">Transferase</keyword>
<sequence>MQTPENGKTILLFFRKAGPSDKRSFSRIAKDAIRPIYKRLVNGQSQTGFDVSFTMLVEALRSTGHDVRVNDYETAERHPDYPVGLVGSTALLDGWTLPNPALLGPSLHDHPGMARDLFADGRFRKLLVLSDWTMDLYESHYPGRCIKWFAGFDIDEWPDRAKRPKTIDFILYDKIRWAQHVAQPLFVQPILAALESRGLSVRVLRYGKHHHSRYLQSLDEARALLFLCEHETQGLAYQEALASNIPVLAWDRGFWGDPIWEWFGDRVKASSVPYFSPDCGMTFAKLDEFDETLDAFMSRIADFAPRRFVAERLSREESARIYRDAYFGIA</sequence>
<dbReference type="RefSeq" id="WP_209738315.1">
    <property type="nucleotide sequence ID" value="NZ_CP072611.1"/>
</dbReference>
<keyword evidence="2" id="KW-1185">Reference proteome</keyword>
<accession>A0ABW5CT67</accession>
<reference evidence="2" key="1">
    <citation type="journal article" date="2019" name="Int. J. Syst. Evol. Microbiol.">
        <title>The Global Catalogue of Microorganisms (GCM) 10K type strain sequencing project: providing services to taxonomists for standard genome sequencing and annotation.</title>
        <authorList>
            <consortium name="The Broad Institute Genomics Platform"/>
            <consortium name="The Broad Institute Genome Sequencing Center for Infectious Disease"/>
            <person name="Wu L."/>
            <person name="Ma J."/>
        </authorList>
    </citation>
    <scope>NUCLEOTIDE SEQUENCE [LARGE SCALE GENOMIC DNA]</scope>
    <source>
        <strain evidence="2">ZS-35-S2</strain>
    </source>
</reference>
<gene>
    <name evidence="1" type="ORF">ACFSKQ_17475</name>
</gene>
<name>A0ABW5CT67_9HYPH</name>
<keyword evidence="1" id="KW-0328">Glycosyltransferase</keyword>
<dbReference type="EMBL" id="JBHUIJ010000028">
    <property type="protein sequence ID" value="MFD2239243.1"/>
    <property type="molecule type" value="Genomic_DNA"/>
</dbReference>
<dbReference type="EC" id="2.4.-.-" evidence="1"/>
<dbReference type="SUPFAM" id="SSF53756">
    <property type="entry name" value="UDP-Glycosyltransferase/glycogen phosphorylase"/>
    <property type="match status" value="1"/>
</dbReference>
<evidence type="ECO:0000313" key="1">
    <source>
        <dbReference type="EMBL" id="MFD2239243.1"/>
    </source>
</evidence>
<dbReference type="GO" id="GO:0016757">
    <property type="term" value="F:glycosyltransferase activity"/>
    <property type="evidence" value="ECO:0007669"/>
    <property type="project" value="UniProtKB-KW"/>
</dbReference>
<dbReference type="Proteomes" id="UP001597371">
    <property type="component" value="Unassembled WGS sequence"/>
</dbReference>
<organism evidence="1 2">
    <name type="scientific">Aureimonas populi</name>
    <dbReference type="NCBI Taxonomy" id="1701758"/>
    <lineage>
        <taxon>Bacteria</taxon>
        <taxon>Pseudomonadati</taxon>
        <taxon>Pseudomonadota</taxon>
        <taxon>Alphaproteobacteria</taxon>
        <taxon>Hyphomicrobiales</taxon>
        <taxon>Aurantimonadaceae</taxon>
        <taxon>Aureimonas</taxon>
    </lineage>
</organism>
<proteinExistence type="predicted"/>